<accession>A0ACA9NM77</accession>
<proteinExistence type="predicted"/>
<comment type="caution">
    <text evidence="1">The sequence shown here is derived from an EMBL/GenBank/DDBJ whole genome shotgun (WGS) entry which is preliminary data.</text>
</comment>
<dbReference type="Proteomes" id="UP000789366">
    <property type="component" value="Unassembled WGS sequence"/>
</dbReference>
<feature type="non-terminal residue" evidence="1">
    <location>
        <position position="68"/>
    </location>
</feature>
<reference evidence="1" key="1">
    <citation type="submission" date="2021-06" db="EMBL/GenBank/DDBJ databases">
        <authorList>
            <person name="Kallberg Y."/>
            <person name="Tangrot J."/>
            <person name="Rosling A."/>
        </authorList>
    </citation>
    <scope>NUCLEOTIDE SEQUENCE</scope>
    <source>
        <strain evidence="1">28 12/20/2015</strain>
    </source>
</reference>
<protein>
    <submittedName>
        <fullName evidence="1">10049_t:CDS:1</fullName>
    </submittedName>
</protein>
<name>A0ACA9NM77_9GLOM</name>
<keyword evidence="2" id="KW-1185">Reference proteome</keyword>
<evidence type="ECO:0000313" key="2">
    <source>
        <dbReference type="Proteomes" id="UP000789366"/>
    </source>
</evidence>
<dbReference type="EMBL" id="CAJVPW010015702">
    <property type="protein sequence ID" value="CAG8664208.1"/>
    <property type="molecule type" value="Genomic_DNA"/>
</dbReference>
<organism evidence="1 2">
    <name type="scientific">Cetraspora pellucida</name>
    <dbReference type="NCBI Taxonomy" id="1433469"/>
    <lineage>
        <taxon>Eukaryota</taxon>
        <taxon>Fungi</taxon>
        <taxon>Fungi incertae sedis</taxon>
        <taxon>Mucoromycota</taxon>
        <taxon>Glomeromycotina</taxon>
        <taxon>Glomeromycetes</taxon>
        <taxon>Diversisporales</taxon>
        <taxon>Gigasporaceae</taxon>
        <taxon>Cetraspora</taxon>
    </lineage>
</organism>
<evidence type="ECO:0000313" key="1">
    <source>
        <dbReference type="EMBL" id="CAG8664208.1"/>
    </source>
</evidence>
<sequence length="68" mass="8032">MEDDYELLKPVYSKNATNEVEKFKYYLNLAANDLFELGNRYRYGYKNKVKKDGKKAFVNYLQSANIGH</sequence>
<gene>
    <name evidence="1" type="ORF">SPELUC_LOCUS9395</name>
</gene>